<dbReference type="Pfam" id="PF01424">
    <property type="entry name" value="R3H"/>
    <property type="match status" value="1"/>
</dbReference>
<name>A0ABP0EYW1_CLALP</name>
<keyword evidence="5 10" id="KW-0863">Zinc-finger</keyword>
<comment type="subcellular location">
    <subcellularLocation>
        <location evidence="1">Nucleus</location>
    </subcellularLocation>
</comment>
<feature type="compositionally biased region" description="Basic and acidic residues" evidence="11">
    <location>
        <begin position="1115"/>
        <end position="1127"/>
    </location>
</feature>
<dbReference type="Pfam" id="PF01422">
    <property type="entry name" value="zf-NF-X1"/>
    <property type="match status" value="7"/>
</dbReference>
<feature type="compositionally biased region" description="Polar residues" evidence="11">
    <location>
        <begin position="130"/>
        <end position="149"/>
    </location>
</feature>
<keyword evidence="7" id="KW-0805">Transcription regulation</keyword>
<sequence>MSLRPSFYGGFPGPPEQQQQNEPFQRNQGQERVYPSQAFRPPRQDVAYFSDPSGPGFNSSLAAPHFNGNRFLSPDLYYTQYNYYPNHPEYAFAAGYHPGQQIEQYSVTMAQSPVDPSGSYYVNETNLPASVNSRDNYANKPTSDATAPTMSAGKSRRFSRQRNIKEASSPGTSGEICSQNLEKESNQHTSKQNKKAPIRFSHQRQNDTNVTAVSEKKSESHQKRKSEKENRGTKETGKSASKAKDTNSNKGNVSKPKKNSSNMRFPADERNQASVLLDQLSDGTYECMVCCDRVRQQHAVWNCTKCYNLFHMGCIKKWARSPAAKVEESGWRCPGCQNVTKNVPTSYYCFCGKVREPEWNRGEIPHSCGDACGRARRDNPDCTHPCNILCHPGPCPQCPAMVNKRCRCGRSSSRVRCSRQSGYMCNEPCRKLKNCRLHSCDVICHSGLCQDCDVTVVQECFCGKHTRDVKCGSTEHRAVSPNKMSKGCYSCAEVCEKALSCGNHTCEESCHAGPCASCPLQPSAVTLCPCTQAKLSEIKHEDGSPVIREKCTDPIPTCGKVCQKPLECGGEEIHVCKMLCHTGKCLPCPDGESTVTCRCRKSEKDVDCADYMKMKGYICDRRCNKKRKCGRHKCGQTCCLDNEHACSQICGRKLTCGIHRCDDLCHRGACHTCYNVSFDELRCYCGEQVIFPPIPCGTRPPECSNECTRMHACTHPIRHTCHTDENCPPCVELVKKKCNCGRVMRGNIMCHIDNVSCGAPCRKVLPCGHKCLKPCHKEACTNPAEPCKQPCSIMRVECIHPCANSCHHGEMCPATPCKAMVTLRCPCGHREEQVVCFDGGAAIQSVNSAVCAAKESIDIGKLLRPGGATVRTLHCNEECALIERNRRFAEALQLKDVDYASETKQQYSDFLMHVAKTESAFIRTVERDLINLVESVQWLSSSKQSHPFPIMKREKRQVVHELAEAFKCKSESQDDEPSRNVVVTATKGVSKQPSPLLSDVVLEKSTVERSFSPARPTGRLLSSMKLVSYSSVETSSGNPETNKILPLARNIPSSTSRSVYKPPQSGSRDPEQRPSQHRYEAPTASSGARESTSRYIPPQSRGTGPTTSAPTSRKVAQEKPKLCKSEESQIDYFDMTD</sequence>
<evidence type="ECO:0000256" key="5">
    <source>
        <dbReference type="ARBA" id="ARBA00022771"/>
    </source>
</evidence>
<dbReference type="InterPro" id="IPR000967">
    <property type="entry name" value="Znf_NFX1"/>
</dbReference>
<evidence type="ECO:0000259" key="14">
    <source>
        <dbReference type="PROSITE" id="PS51061"/>
    </source>
</evidence>
<proteinExistence type="inferred from homology"/>
<keyword evidence="8" id="KW-0804">Transcription</keyword>
<feature type="domain" description="R3H" evidence="14">
    <location>
        <begin position="919"/>
        <end position="987"/>
    </location>
</feature>
<gene>
    <name evidence="15" type="ORF">CVLEPA_LOCUS302</name>
</gene>
<feature type="compositionally biased region" description="Polar residues" evidence="11">
    <location>
        <begin position="169"/>
        <end position="180"/>
    </location>
</feature>
<dbReference type="InterPro" id="IPR036867">
    <property type="entry name" value="R3H_dom_sf"/>
</dbReference>
<dbReference type="PROSITE" id="PS51061">
    <property type="entry name" value="R3H"/>
    <property type="match status" value="1"/>
</dbReference>
<evidence type="ECO:0000256" key="8">
    <source>
        <dbReference type="ARBA" id="ARBA00023163"/>
    </source>
</evidence>
<feature type="compositionally biased region" description="Polar residues" evidence="11">
    <location>
        <begin position="1031"/>
        <end position="1041"/>
    </location>
</feature>
<comment type="similarity">
    <text evidence="2">Belongs to the NFX1 family.</text>
</comment>
<dbReference type="Proteomes" id="UP001642483">
    <property type="component" value="Unassembled WGS sequence"/>
</dbReference>
<accession>A0ABP0EYW1</accession>
<feature type="region of interest" description="Disordered" evidence="11">
    <location>
        <begin position="130"/>
        <end position="268"/>
    </location>
</feature>
<evidence type="ECO:0000259" key="12">
    <source>
        <dbReference type="PROSITE" id="PS50016"/>
    </source>
</evidence>
<feature type="region of interest" description="Disordered" evidence="11">
    <location>
        <begin position="1"/>
        <end position="46"/>
    </location>
</feature>
<evidence type="ECO:0000256" key="9">
    <source>
        <dbReference type="ARBA" id="ARBA00023242"/>
    </source>
</evidence>
<dbReference type="InterPro" id="IPR019787">
    <property type="entry name" value="Znf_PHD-finger"/>
</dbReference>
<dbReference type="PANTHER" id="PTHR12360">
    <property type="entry name" value="NUCLEAR TRANSCRIPTION FACTOR, X-BOX BINDING 1 NFX1"/>
    <property type="match status" value="1"/>
</dbReference>
<feature type="region of interest" description="Disordered" evidence="11">
    <location>
        <begin position="1031"/>
        <end position="1137"/>
    </location>
</feature>
<keyword evidence="6" id="KW-0862">Zinc</keyword>
<protein>
    <recommendedName>
        <fullName evidence="17">Transcriptional repressor NF-X1</fullName>
    </recommendedName>
</protein>
<evidence type="ECO:0000313" key="15">
    <source>
        <dbReference type="EMBL" id="CAK8671252.1"/>
    </source>
</evidence>
<dbReference type="Gene3D" id="3.30.1370.50">
    <property type="entry name" value="R3H-like domain"/>
    <property type="match status" value="1"/>
</dbReference>
<evidence type="ECO:0000256" key="7">
    <source>
        <dbReference type="ARBA" id="ARBA00023015"/>
    </source>
</evidence>
<feature type="compositionally biased region" description="Polar residues" evidence="11">
    <location>
        <begin position="1083"/>
        <end position="1111"/>
    </location>
</feature>
<comment type="caution">
    <text evidence="15">The sequence shown here is derived from an EMBL/GenBank/DDBJ whole genome shotgun (WGS) entry which is preliminary data.</text>
</comment>
<dbReference type="PROSITE" id="PS50016">
    <property type="entry name" value="ZF_PHD_2"/>
    <property type="match status" value="1"/>
</dbReference>
<keyword evidence="4" id="KW-0677">Repeat</keyword>
<evidence type="ECO:0000313" key="16">
    <source>
        <dbReference type="Proteomes" id="UP001642483"/>
    </source>
</evidence>
<dbReference type="InterPro" id="IPR001841">
    <property type="entry name" value="Znf_RING"/>
</dbReference>
<dbReference type="PROSITE" id="PS50089">
    <property type="entry name" value="ZF_RING_2"/>
    <property type="match status" value="1"/>
</dbReference>
<evidence type="ECO:0000256" key="4">
    <source>
        <dbReference type="ARBA" id="ARBA00022737"/>
    </source>
</evidence>
<evidence type="ECO:0000256" key="2">
    <source>
        <dbReference type="ARBA" id="ARBA00007269"/>
    </source>
</evidence>
<keyword evidence="3" id="KW-0479">Metal-binding</keyword>
<dbReference type="InterPro" id="IPR034078">
    <property type="entry name" value="NFX1_fam"/>
</dbReference>
<evidence type="ECO:0000256" key="1">
    <source>
        <dbReference type="ARBA" id="ARBA00004123"/>
    </source>
</evidence>
<dbReference type="SUPFAM" id="SSF57850">
    <property type="entry name" value="RING/U-box"/>
    <property type="match status" value="1"/>
</dbReference>
<feature type="domain" description="PHD-type" evidence="12">
    <location>
        <begin position="284"/>
        <end position="339"/>
    </location>
</feature>
<feature type="compositionally biased region" description="Basic and acidic residues" evidence="11">
    <location>
        <begin position="1068"/>
        <end position="1080"/>
    </location>
</feature>
<dbReference type="CDD" id="cd06008">
    <property type="entry name" value="NF-X1-zinc-finger"/>
    <property type="match status" value="7"/>
</dbReference>
<dbReference type="CDD" id="cd16696">
    <property type="entry name" value="RING-CH-C4HC3_NFX1"/>
    <property type="match status" value="1"/>
</dbReference>
<evidence type="ECO:0000259" key="13">
    <source>
        <dbReference type="PROSITE" id="PS50089"/>
    </source>
</evidence>
<organism evidence="15 16">
    <name type="scientific">Clavelina lepadiformis</name>
    <name type="common">Light-bulb sea squirt</name>
    <name type="synonym">Ascidia lepadiformis</name>
    <dbReference type="NCBI Taxonomy" id="159417"/>
    <lineage>
        <taxon>Eukaryota</taxon>
        <taxon>Metazoa</taxon>
        <taxon>Chordata</taxon>
        <taxon>Tunicata</taxon>
        <taxon>Ascidiacea</taxon>
        <taxon>Aplousobranchia</taxon>
        <taxon>Clavelinidae</taxon>
        <taxon>Clavelina</taxon>
    </lineage>
</organism>
<keyword evidence="16" id="KW-1185">Reference proteome</keyword>
<feature type="domain" description="RING-type" evidence="13">
    <location>
        <begin position="287"/>
        <end position="337"/>
    </location>
</feature>
<reference evidence="15 16" key="1">
    <citation type="submission" date="2024-02" db="EMBL/GenBank/DDBJ databases">
        <authorList>
            <person name="Daric V."/>
            <person name="Darras S."/>
        </authorList>
    </citation>
    <scope>NUCLEOTIDE SEQUENCE [LARGE SCALE GENOMIC DNA]</scope>
</reference>
<dbReference type="PANTHER" id="PTHR12360:SF12">
    <property type="entry name" value="TRANSCRIPTIONAL REPRESSOR NF-X1"/>
    <property type="match status" value="1"/>
</dbReference>
<feature type="compositionally biased region" description="Low complexity" evidence="11">
    <location>
        <begin position="16"/>
        <end position="30"/>
    </location>
</feature>
<evidence type="ECO:0000256" key="3">
    <source>
        <dbReference type="ARBA" id="ARBA00022723"/>
    </source>
</evidence>
<evidence type="ECO:0000256" key="10">
    <source>
        <dbReference type="PROSITE-ProRule" id="PRU00175"/>
    </source>
</evidence>
<evidence type="ECO:0000256" key="11">
    <source>
        <dbReference type="SAM" id="MobiDB-lite"/>
    </source>
</evidence>
<evidence type="ECO:0008006" key="17">
    <source>
        <dbReference type="Google" id="ProtNLM"/>
    </source>
</evidence>
<dbReference type="SUPFAM" id="SSF82708">
    <property type="entry name" value="R3H domain"/>
    <property type="match status" value="1"/>
</dbReference>
<keyword evidence="9" id="KW-0539">Nucleus</keyword>
<feature type="compositionally biased region" description="Basic and acidic residues" evidence="11">
    <location>
        <begin position="214"/>
        <end position="247"/>
    </location>
</feature>
<dbReference type="InterPro" id="IPR001374">
    <property type="entry name" value="R3H_dom"/>
</dbReference>
<evidence type="ECO:0000256" key="6">
    <source>
        <dbReference type="ARBA" id="ARBA00022833"/>
    </source>
</evidence>
<dbReference type="SMART" id="SM00438">
    <property type="entry name" value="ZnF_NFX"/>
    <property type="match status" value="10"/>
</dbReference>
<dbReference type="SMART" id="SM00393">
    <property type="entry name" value="R3H"/>
    <property type="match status" value="1"/>
</dbReference>
<dbReference type="EMBL" id="CAWYQH010000001">
    <property type="protein sequence ID" value="CAK8671252.1"/>
    <property type="molecule type" value="Genomic_DNA"/>
</dbReference>